<reference evidence="8" key="1">
    <citation type="submission" date="2021-02" db="EMBL/GenBank/DDBJ databases">
        <authorList>
            <person name="Nowell W R."/>
        </authorList>
    </citation>
    <scope>NUCLEOTIDE SEQUENCE</scope>
</reference>
<dbReference type="PANTHER" id="PTHR46767">
    <property type="entry name" value="LIM DOMAIN ONLY PROTEIN 7"/>
    <property type="match status" value="1"/>
</dbReference>
<dbReference type="SMART" id="SM00228">
    <property type="entry name" value="PDZ"/>
    <property type="match status" value="1"/>
</dbReference>
<dbReference type="SUPFAM" id="SSF50156">
    <property type="entry name" value="PDZ domain-like"/>
    <property type="match status" value="1"/>
</dbReference>
<evidence type="ECO:0000256" key="2">
    <source>
        <dbReference type="ARBA" id="ARBA00022833"/>
    </source>
</evidence>
<dbReference type="PANTHER" id="PTHR46767:SF2">
    <property type="entry name" value="LIM DOMAIN 7B"/>
    <property type="match status" value="1"/>
</dbReference>
<dbReference type="GO" id="GO:0023051">
    <property type="term" value="P:regulation of signaling"/>
    <property type="evidence" value="ECO:0007669"/>
    <property type="project" value="InterPro"/>
</dbReference>
<proteinExistence type="predicted"/>
<keyword evidence="2 4" id="KW-0862">Zinc</keyword>
<dbReference type="PROSITE" id="PS00478">
    <property type="entry name" value="LIM_DOMAIN_1"/>
    <property type="match status" value="1"/>
</dbReference>
<dbReference type="InterPro" id="IPR001781">
    <property type="entry name" value="Znf_LIM"/>
</dbReference>
<feature type="region of interest" description="Disordered" evidence="5">
    <location>
        <begin position="407"/>
        <end position="426"/>
    </location>
</feature>
<feature type="region of interest" description="Disordered" evidence="5">
    <location>
        <begin position="191"/>
        <end position="235"/>
    </location>
</feature>
<name>A0A814GF26_ADIRI</name>
<keyword evidence="1 4" id="KW-0479">Metal-binding</keyword>
<feature type="compositionally biased region" description="Basic and acidic residues" evidence="5">
    <location>
        <begin position="349"/>
        <end position="362"/>
    </location>
</feature>
<evidence type="ECO:0000256" key="4">
    <source>
        <dbReference type="PROSITE-ProRule" id="PRU00125"/>
    </source>
</evidence>
<protein>
    <submittedName>
        <fullName evidence="8">Uncharacterized protein</fullName>
    </submittedName>
</protein>
<sequence length="812" mass="91307">MGCGNTKTAFDNEKNAVESWRQKREQKRTKNVNNADDSRPLSPIKIELIQKPAEPKKVNDESVSKPLRTVPSPPIEKPKSKSPSPMRNKGASKIHEISIERPLNLRGFGFKLDGSRTQSRPTYVSTIEEGSPADKAGLCIDDEILSINDENIENLTFDQVRKILKERNIRGSIKLIVRTYEDLIDDNSQTVSTGFTTDHSRTPSPQKSTLTTAISPPIYTSVNKTSPNPSPTAKPLSPVYTFLRYEPSSTEPKHIPTSVQPPVSSTASLNIFAPKPFRSTASINFDTPSNQESNSTFSRDELLTLVNINYISPIEAFRRMLDSTNATKHTENENICGKELEDLEVELEKQLRESDERRKRETTTTNEKQSTKCPPPRVLIDASEIAMERPPPLQPISALNIVLQGNTNTDSNMRSSSQLQQQYKDPDITQVRSYVEKQMDQLQQDLEFGFSRTPKTTPASATSLPDQQQQQQQPVKIPIDLTHAAISPPPQAYSSQPEFLRSSLKKSLSTQGDLDQVPPNRTYGLKINPKEQVLHYLDPYSQQKSSINYSKRSIPDLPSMTTVNRPSTAHSIERTVNELRIDLPGPYSSQPQSINQQQKKVTIQLGDNGSSQRMSSKQLHTTLNQVPRKTQVEDHSWINHDQRKAIHKKSHSHRSTPTNLHHQELHMGRPSTARYPDPHTRNGQARHFDQSPHRQGRTKSPGHTTNPERILSVSGKLHCSRCNEELGHGSAMVIESLGLYYHLECFHCYVCNVPLSSSPGGVDVRVRSNRLHCQNCFSDENGAWLSDVRSKESDEFVFVVSSCCQNSLMLRT</sequence>
<dbReference type="AlphaFoldDB" id="A0A814GF26"/>
<dbReference type="CDD" id="cd08368">
    <property type="entry name" value="LIM"/>
    <property type="match status" value="1"/>
</dbReference>
<evidence type="ECO:0000259" key="6">
    <source>
        <dbReference type="PROSITE" id="PS50023"/>
    </source>
</evidence>
<feature type="region of interest" description="Disordered" evidence="5">
    <location>
        <begin position="451"/>
        <end position="473"/>
    </location>
</feature>
<dbReference type="Pfam" id="PF00412">
    <property type="entry name" value="LIM"/>
    <property type="match status" value="1"/>
</dbReference>
<feature type="compositionally biased region" description="Basic and acidic residues" evidence="5">
    <location>
        <begin position="53"/>
        <end position="63"/>
    </location>
</feature>
<feature type="domain" description="PDZ" evidence="7">
    <location>
        <begin position="96"/>
        <end position="166"/>
    </location>
</feature>
<dbReference type="Gene3D" id="2.30.42.10">
    <property type="match status" value="1"/>
</dbReference>
<evidence type="ECO:0000256" key="1">
    <source>
        <dbReference type="ARBA" id="ARBA00022723"/>
    </source>
</evidence>
<feature type="compositionally biased region" description="Polar residues" evidence="5">
    <location>
        <begin position="607"/>
        <end position="628"/>
    </location>
</feature>
<dbReference type="InterPro" id="IPR029978">
    <property type="entry name" value="LMO-7"/>
</dbReference>
<dbReference type="Pfam" id="PF00595">
    <property type="entry name" value="PDZ"/>
    <property type="match status" value="1"/>
</dbReference>
<dbReference type="OrthoDB" id="15627at2759"/>
<feature type="compositionally biased region" description="Basic and acidic residues" evidence="5">
    <location>
        <begin position="676"/>
        <end position="692"/>
    </location>
</feature>
<dbReference type="GO" id="GO:0030155">
    <property type="term" value="P:regulation of cell adhesion"/>
    <property type="evidence" value="ECO:0007669"/>
    <property type="project" value="InterPro"/>
</dbReference>
<dbReference type="InterPro" id="IPR001478">
    <property type="entry name" value="PDZ"/>
</dbReference>
<dbReference type="SMART" id="SM00132">
    <property type="entry name" value="LIM"/>
    <property type="match status" value="1"/>
</dbReference>
<dbReference type="PROSITE" id="PS50106">
    <property type="entry name" value="PDZ"/>
    <property type="match status" value="1"/>
</dbReference>
<dbReference type="Gene3D" id="2.10.110.10">
    <property type="entry name" value="Cysteine Rich Protein"/>
    <property type="match status" value="1"/>
</dbReference>
<evidence type="ECO:0000313" key="8">
    <source>
        <dbReference type="EMBL" id="CAF0995503.1"/>
    </source>
</evidence>
<dbReference type="InterPro" id="IPR036034">
    <property type="entry name" value="PDZ_sf"/>
</dbReference>
<feature type="compositionally biased region" description="Basic residues" evidence="5">
    <location>
        <begin position="645"/>
        <end position="654"/>
    </location>
</feature>
<feature type="region of interest" description="Disordered" evidence="5">
    <location>
        <begin position="349"/>
        <end position="375"/>
    </location>
</feature>
<feature type="compositionally biased region" description="Basic and acidic residues" evidence="5">
    <location>
        <begin position="10"/>
        <end position="23"/>
    </location>
</feature>
<feature type="region of interest" description="Disordered" evidence="5">
    <location>
        <begin position="607"/>
        <end position="709"/>
    </location>
</feature>
<evidence type="ECO:0000313" key="9">
    <source>
        <dbReference type="Proteomes" id="UP000663852"/>
    </source>
</evidence>
<keyword evidence="3 4" id="KW-0440">LIM domain</keyword>
<feature type="compositionally biased region" description="Polar residues" evidence="5">
    <location>
        <begin position="407"/>
        <end position="423"/>
    </location>
</feature>
<organism evidence="8 9">
    <name type="scientific">Adineta ricciae</name>
    <name type="common">Rotifer</name>
    <dbReference type="NCBI Taxonomy" id="249248"/>
    <lineage>
        <taxon>Eukaryota</taxon>
        <taxon>Metazoa</taxon>
        <taxon>Spiralia</taxon>
        <taxon>Gnathifera</taxon>
        <taxon>Rotifera</taxon>
        <taxon>Eurotatoria</taxon>
        <taxon>Bdelloidea</taxon>
        <taxon>Adinetida</taxon>
        <taxon>Adinetidae</taxon>
        <taxon>Adineta</taxon>
    </lineage>
</organism>
<evidence type="ECO:0000256" key="5">
    <source>
        <dbReference type="SAM" id="MobiDB-lite"/>
    </source>
</evidence>
<dbReference type="PROSITE" id="PS50023">
    <property type="entry name" value="LIM_DOMAIN_2"/>
    <property type="match status" value="1"/>
</dbReference>
<accession>A0A814GF26</accession>
<evidence type="ECO:0000259" key="7">
    <source>
        <dbReference type="PROSITE" id="PS50106"/>
    </source>
</evidence>
<evidence type="ECO:0000256" key="3">
    <source>
        <dbReference type="ARBA" id="ARBA00023038"/>
    </source>
</evidence>
<gene>
    <name evidence="8" type="ORF">EDS130_LOCUS14611</name>
</gene>
<dbReference type="CDD" id="cd00136">
    <property type="entry name" value="PDZ_canonical"/>
    <property type="match status" value="1"/>
</dbReference>
<feature type="compositionally biased region" description="Basic and acidic residues" evidence="5">
    <location>
        <begin position="630"/>
        <end position="644"/>
    </location>
</feature>
<comment type="caution">
    <text evidence="8">The sequence shown here is derived from an EMBL/GenBank/DDBJ whole genome shotgun (WGS) entry which is preliminary data.</text>
</comment>
<feature type="domain" description="LIM zinc-binding" evidence="6">
    <location>
        <begin position="717"/>
        <end position="783"/>
    </location>
</feature>
<dbReference type="Proteomes" id="UP000663852">
    <property type="component" value="Unassembled WGS sequence"/>
</dbReference>
<dbReference type="EMBL" id="CAJNOJ010000060">
    <property type="protein sequence ID" value="CAF0995503.1"/>
    <property type="molecule type" value="Genomic_DNA"/>
</dbReference>
<feature type="region of interest" description="Disordered" evidence="5">
    <location>
        <begin position="1"/>
        <end position="91"/>
    </location>
</feature>
<dbReference type="GO" id="GO:0046872">
    <property type="term" value="F:metal ion binding"/>
    <property type="evidence" value="ECO:0007669"/>
    <property type="project" value="UniProtKB-KW"/>
</dbReference>
<feature type="compositionally biased region" description="Polar residues" evidence="5">
    <location>
        <begin position="191"/>
        <end position="227"/>
    </location>
</feature>
<feature type="compositionally biased region" description="Polar residues" evidence="5">
    <location>
        <begin position="453"/>
        <end position="466"/>
    </location>
</feature>